<keyword evidence="8" id="KW-1185">Reference proteome</keyword>
<dbReference type="AlphaFoldDB" id="A0A557RMD9"/>
<dbReference type="Pfam" id="PF02195">
    <property type="entry name" value="ParB_N"/>
    <property type="match status" value="1"/>
</dbReference>
<evidence type="ECO:0000259" key="6">
    <source>
        <dbReference type="SMART" id="SM00470"/>
    </source>
</evidence>
<name>A0A557RMD9_9GAMM</name>
<dbReference type="InterPro" id="IPR036086">
    <property type="entry name" value="ParB/Sulfiredoxin_sf"/>
</dbReference>
<dbReference type="RefSeq" id="WP_069133820.1">
    <property type="nucleotide sequence ID" value="NZ_VMKP01000001.1"/>
</dbReference>
<dbReference type="PANTHER" id="PTHR33375">
    <property type="entry name" value="CHROMOSOME-PARTITIONING PROTEIN PARB-RELATED"/>
    <property type="match status" value="1"/>
</dbReference>
<dbReference type="FunFam" id="1.10.10.2830:FF:000001">
    <property type="entry name" value="Chromosome partitioning protein ParB"/>
    <property type="match status" value="1"/>
</dbReference>
<dbReference type="InterPro" id="IPR057240">
    <property type="entry name" value="ParB_dimer_C"/>
</dbReference>
<dbReference type="FunFam" id="3.90.1530.30:FF:000001">
    <property type="entry name" value="Chromosome partitioning protein ParB"/>
    <property type="match status" value="1"/>
</dbReference>
<dbReference type="NCBIfam" id="TIGR00180">
    <property type="entry name" value="parB_part"/>
    <property type="match status" value="1"/>
</dbReference>
<feature type="domain" description="ParB-like N-terminal" evidence="6">
    <location>
        <begin position="31"/>
        <end position="122"/>
    </location>
</feature>
<dbReference type="GO" id="GO:0003677">
    <property type="term" value="F:DNA binding"/>
    <property type="evidence" value="ECO:0007669"/>
    <property type="project" value="UniProtKB-KW"/>
</dbReference>
<keyword evidence="4" id="KW-0238">DNA-binding</keyword>
<evidence type="ECO:0000256" key="5">
    <source>
        <dbReference type="ARBA" id="ARBA00025472"/>
    </source>
</evidence>
<dbReference type="EMBL" id="VMKP01000001">
    <property type="protein sequence ID" value="TVO66296.1"/>
    <property type="molecule type" value="Genomic_DNA"/>
</dbReference>
<evidence type="ECO:0000313" key="8">
    <source>
        <dbReference type="Proteomes" id="UP000316688"/>
    </source>
</evidence>
<dbReference type="InterPro" id="IPR050336">
    <property type="entry name" value="Chromosome_partition/occlusion"/>
</dbReference>
<evidence type="ECO:0000256" key="1">
    <source>
        <dbReference type="ARBA" id="ARBA00006295"/>
    </source>
</evidence>
<sequence>MSNRRKGLGRGLDALLGESGGADGAGTDDLRDLPLDQLEGGRYQPRREFDPAALQTLAQSIRTQGVVQPIVVRTLPDGERYEIVAGERRWRAAQLAELETIPAIIREISDDRAVAVALIENIQREDLNPLEEANALHRLTEEFGMTHQTIAEAVGRSRVGVSNLLRLLELAPEVKAHIGEGALEMGHGRALLALDAATQAQAAARVVQRGLTVRQTEALVRQLLAGDSAGAAEPEKTDPNIRRLQDDLADRLGANVRIEQGQRGRGRLVIRYNSLDELDGILEHIR</sequence>
<dbReference type="PANTHER" id="PTHR33375:SF1">
    <property type="entry name" value="CHROMOSOME-PARTITIONING PROTEIN PARB-RELATED"/>
    <property type="match status" value="1"/>
</dbReference>
<comment type="similarity">
    <text evidence="1">Belongs to the ParB family.</text>
</comment>
<dbReference type="Gene3D" id="1.10.10.2830">
    <property type="match status" value="1"/>
</dbReference>
<organism evidence="7 8">
    <name type="scientific">Spiribacter aquaticus</name>
    <dbReference type="NCBI Taxonomy" id="1935996"/>
    <lineage>
        <taxon>Bacteria</taxon>
        <taxon>Pseudomonadati</taxon>
        <taxon>Pseudomonadota</taxon>
        <taxon>Gammaproteobacteria</taxon>
        <taxon>Chromatiales</taxon>
        <taxon>Ectothiorhodospiraceae</taxon>
        <taxon>Spiribacter</taxon>
    </lineage>
</organism>
<comment type="function">
    <text evidence="5">Involved in chromosome partition. Localize to both poles of the predivisional cell following completion of DNA replication. Binds to the DNA origin of replication.</text>
</comment>
<reference evidence="7 8" key="1">
    <citation type="submission" date="2019-07" db="EMBL/GenBank/DDBJ databases">
        <title>Reclasification of Spiribacter aquaticus.</title>
        <authorList>
            <person name="Leon M.J."/>
            <person name="Sanchez-Porro C."/>
            <person name="Ventosa A."/>
        </authorList>
    </citation>
    <scope>NUCLEOTIDE SEQUENCE [LARGE SCALE GENOMIC DNA]</scope>
    <source>
        <strain evidence="7 8">SP30</strain>
    </source>
</reference>
<keyword evidence="3" id="KW-0159">Chromosome partition</keyword>
<dbReference type="SUPFAM" id="SSF110849">
    <property type="entry name" value="ParB/Sulfiredoxin"/>
    <property type="match status" value="1"/>
</dbReference>
<dbReference type="SUPFAM" id="SSF109709">
    <property type="entry name" value="KorB DNA-binding domain-like"/>
    <property type="match status" value="1"/>
</dbReference>
<dbReference type="SMART" id="SM00470">
    <property type="entry name" value="ParB"/>
    <property type="match status" value="1"/>
</dbReference>
<gene>
    <name evidence="7" type="ORF">FPL11_00980</name>
</gene>
<dbReference type="InterPro" id="IPR004437">
    <property type="entry name" value="ParB/RepB/Spo0J"/>
</dbReference>
<dbReference type="InterPro" id="IPR003115">
    <property type="entry name" value="ParB_N"/>
</dbReference>
<comment type="caution">
    <text evidence="7">The sequence shown here is derived from an EMBL/GenBank/DDBJ whole genome shotgun (WGS) entry which is preliminary data.</text>
</comment>
<proteinExistence type="inferred from homology"/>
<dbReference type="InterPro" id="IPR041468">
    <property type="entry name" value="HTH_ParB/Spo0J"/>
</dbReference>
<dbReference type="Pfam" id="PF23552">
    <property type="entry name" value="ParB_C"/>
    <property type="match status" value="1"/>
</dbReference>
<evidence type="ECO:0000256" key="4">
    <source>
        <dbReference type="ARBA" id="ARBA00023125"/>
    </source>
</evidence>
<dbReference type="GO" id="GO:0007059">
    <property type="term" value="P:chromosome segregation"/>
    <property type="evidence" value="ECO:0007669"/>
    <property type="project" value="UniProtKB-KW"/>
</dbReference>
<accession>A0A557RMD9</accession>
<dbReference type="Gene3D" id="3.90.1530.30">
    <property type="match status" value="1"/>
</dbReference>
<protein>
    <recommendedName>
        <fullName evidence="2">Probable chromosome-partitioning protein ParB</fullName>
    </recommendedName>
</protein>
<dbReference type="CDD" id="cd16393">
    <property type="entry name" value="SPO0J_N"/>
    <property type="match status" value="1"/>
</dbReference>
<dbReference type="GO" id="GO:0005694">
    <property type="term" value="C:chromosome"/>
    <property type="evidence" value="ECO:0007669"/>
    <property type="project" value="TreeGrafter"/>
</dbReference>
<dbReference type="Pfam" id="PF17762">
    <property type="entry name" value="HTH_ParB"/>
    <property type="match status" value="1"/>
</dbReference>
<evidence type="ECO:0000313" key="7">
    <source>
        <dbReference type="EMBL" id="TVO66296.1"/>
    </source>
</evidence>
<evidence type="ECO:0000256" key="2">
    <source>
        <dbReference type="ARBA" id="ARBA00022372"/>
    </source>
</evidence>
<evidence type="ECO:0000256" key="3">
    <source>
        <dbReference type="ARBA" id="ARBA00022829"/>
    </source>
</evidence>
<dbReference type="GO" id="GO:0045881">
    <property type="term" value="P:positive regulation of sporulation resulting in formation of a cellular spore"/>
    <property type="evidence" value="ECO:0007669"/>
    <property type="project" value="TreeGrafter"/>
</dbReference>
<dbReference type="Proteomes" id="UP000316688">
    <property type="component" value="Unassembled WGS sequence"/>
</dbReference>